<accession>A0A4V3CXD0</accession>
<dbReference type="InterPro" id="IPR017900">
    <property type="entry name" value="4Fe4S_Fe_S_CS"/>
</dbReference>
<dbReference type="GO" id="GO:0004458">
    <property type="term" value="F:D-lactate dehydrogenase (cytochrome) activity"/>
    <property type="evidence" value="ECO:0007669"/>
    <property type="project" value="TreeGrafter"/>
</dbReference>
<dbReference type="PROSITE" id="PS51387">
    <property type="entry name" value="FAD_PCMH"/>
    <property type="match status" value="1"/>
</dbReference>
<dbReference type="Gene3D" id="3.30.465.10">
    <property type="match status" value="1"/>
</dbReference>
<dbReference type="InterPro" id="IPR016166">
    <property type="entry name" value="FAD-bd_PCMH"/>
</dbReference>
<evidence type="ECO:0000256" key="6">
    <source>
        <dbReference type="ARBA" id="ARBA00023004"/>
    </source>
</evidence>
<dbReference type="SUPFAM" id="SSF56176">
    <property type="entry name" value="FAD-binding/transporter-associated domain-like"/>
    <property type="match status" value="1"/>
</dbReference>
<keyword evidence="3" id="KW-0479">Metal-binding</keyword>
<evidence type="ECO:0000256" key="7">
    <source>
        <dbReference type="ARBA" id="ARBA00023014"/>
    </source>
</evidence>
<dbReference type="GO" id="GO:0051536">
    <property type="term" value="F:iron-sulfur cluster binding"/>
    <property type="evidence" value="ECO:0007669"/>
    <property type="project" value="UniProtKB-KW"/>
</dbReference>
<dbReference type="PANTHER" id="PTHR11748">
    <property type="entry name" value="D-LACTATE DEHYDROGENASE"/>
    <property type="match status" value="1"/>
</dbReference>
<dbReference type="GO" id="GO:0008720">
    <property type="term" value="F:D-lactate dehydrogenase (NAD+) activity"/>
    <property type="evidence" value="ECO:0007669"/>
    <property type="project" value="TreeGrafter"/>
</dbReference>
<keyword evidence="6" id="KW-0408">Iron</keyword>
<gene>
    <name evidence="10" type="ORF">EDF62_3045</name>
</gene>
<dbReference type="InterPro" id="IPR006094">
    <property type="entry name" value="Oxid_FAD_bind_N"/>
</dbReference>
<dbReference type="GO" id="GO:0046872">
    <property type="term" value="F:metal ion binding"/>
    <property type="evidence" value="ECO:0007669"/>
    <property type="project" value="UniProtKB-KW"/>
</dbReference>
<dbReference type="InterPro" id="IPR017896">
    <property type="entry name" value="4Fe4S_Fe-S-bd"/>
</dbReference>
<dbReference type="Pfam" id="PF13183">
    <property type="entry name" value="Fer4_8"/>
    <property type="match status" value="1"/>
</dbReference>
<reference evidence="10 11" key="1">
    <citation type="submission" date="2019-03" db="EMBL/GenBank/DDBJ databases">
        <title>Genomic analyses of the natural microbiome of Caenorhabditis elegans.</title>
        <authorList>
            <person name="Samuel B."/>
        </authorList>
    </citation>
    <scope>NUCLEOTIDE SEQUENCE [LARGE SCALE GENOMIC DNA]</scope>
    <source>
        <strain evidence="10 11">JUb18</strain>
    </source>
</reference>
<protein>
    <submittedName>
        <fullName evidence="10">FAD/FMN-containing dehydrogenase</fullName>
    </submittedName>
</protein>
<dbReference type="Pfam" id="PF02913">
    <property type="entry name" value="FAD-oxidase_C"/>
    <property type="match status" value="1"/>
</dbReference>
<evidence type="ECO:0000256" key="5">
    <source>
        <dbReference type="ARBA" id="ARBA00023002"/>
    </source>
</evidence>
<evidence type="ECO:0000256" key="2">
    <source>
        <dbReference type="ARBA" id="ARBA00022630"/>
    </source>
</evidence>
<sequence length="978" mass="105625">MDTTQLFADLRARGIEIDDDSRRLSEYSFDASNYRIRPKAVVFPHTVEEVRSTLRAAQSYKIPVTTRGGGTSMAGNAVGHGLILDLSRRFTEVADIDIDDRSVWVGSGVVLGELRSVVERGTQGALTFAPDPSSLSRATIGGSIGNDACGNHSVAYGRMTQHVQEIEAITIDGAYLRLSPGGITAIDPKDTQSVARAEQLTAELRDLVQANLAALRVELQTIPRQVSGFHLGHLLPEEGFDVAAALAGSEGTIAVVTRALVKLVPRPPATALLCLGYASTIDSARDVMEILASKPTAIEGLDRSIVEIMRHRRGAESVDGLPRGEAFLMVEFSAETVESGREQCMRLLEAVTAQGRVTDAAVVTDSEARAKLWRVREDGAGLSSRRIDGKQTWPGWEDSAVAPERLADYLSELLPLVDKYQYSAFMYGHFGAGCIHMRLDYDLRSRQGRNDFEAFTREAAELVVAHGGSLSGEHGDGRARSELLSVMYSPEMIELFAAFKYAWDPENLLNPGIIVDPDAFTASLALAGTPKPGPTLGEVSVITETATMGLSIQSRTRLPLASPYVGNAHACIGVGRCRATSGGFMCPSYRATKDEKDSTRGRARVLQELTRANKNSLDGWSSPEVRDALDLCLSCKACSSDCPTGVDIAEAKSELIDEHYRGRIRPFTHYSIGWLPRWLPLIGHFSGIANAGARIGLLRRIADWLGVSARRRLPAFQSSRDIRRRLDEASFDSTGEILIFADSFTKAFRPDAIAAAARVLGDTGRTVGCTADACCGLTWISTGQREGARRRLARLIRKFDDGTNRDIVVLEPSCAAAIRDEGPKMVGGEAADRVAARVRSFSVAVDEAIQRGWRPSTTAPSAAVLQTHCHEHAVFGSGAQKRVLDAWGVPLVFESSSCCGVAGNFGFESEHFEMSMQVAEHSIVPALRQAPEGALVLTDGFSCTMQVSQIDPDLSGQHLALALDPARALAETPMEADE</sequence>
<dbReference type="Gene3D" id="3.30.70.2740">
    <property type="match status" value="1"/>
</dbReference>
<dbReference type="InterPro" id="IPR004113">
    <property type="entry name" value="FAD-bd_oxidored_4_C"/>
</dbReference>
<dbReference type="Gene3D" id="3.30.70.2190">
    <property type="match status" value="1"/>
</dbReference>
<feature type="domain" description="FAD-binding PCMH-type" evidence="9">
    <location>
        <begin position="34"/>
        <end position="266"/>
    </location>
</feature>
<evidence type="ECO:0000259" key="9">
    <source>
        <dbReference type="PROSITE" id="PS51387"/>
    </source>
</evidence>
<keyword evidence="4" id="KW-0274">FAD</keyword>
<dbReference type="GO" id="GO:0071949">
    <property type="term" value="F:FAD binding"/>
    <property type="evidence" value="ECO:0007669"/>
    <property type="project" value="InterPro"/>
</dbReference>
<dbReference type="PROSITE" id="PS51379">
    <property type="entry name" value="4FE4S_FER_2"/>
    <property type="match status" value="1"/>
</dbReference>
<dbReference type="Gene3D" id="3.30.43.10">
    <property type="entry name" value="Uridine Diphospho-n-acetylenolpyruvylglucosamine Reductase, domain 2"/>
    <property type="match status" value="1"/>
</dbReference>
<dbReference type="PANTHER" id="PTHR11748:SF119">
    <property type="entry name" value="D-2-HYDROXYGLUTARATE DEHYDROGENASE"/>
    <property type="match status" value="1"/>
</dbReference>
<evidence type="ECO:0000256" key="3">
    <source>
        <dbReference type="ARBA" id="ARBA00022723"/>
    </source>
</evidence>
<feature type="domain" description="4Fe-4S ferredoxin-type" evidence="8">
    <location>
        <begin position="621"/>
        <end position="652"/>
    </location>
</feature>
<dbReference type="Gene3D" id="1.10.45.10">
    <property type="entry name" value="Vanillyl-alcohol Oxidase, Chain A, domain 4"/>
    <property type="match status" value="1"/>
</dbReference>
<evidence type="ECO:0000256" key="1">
    <source>
        <dbReference type="ARBA" id="ARBA00001974"/>
    </source>
</evidence>
<dbReference type="SUPFAM" id="SSF55103">
    <property type="entry name" value="FAD-linked oxidases, C-terminal domain"/>
    <property type="match status" value="1"/>
</dbReference>
<keyword evidence="11" id="KW-1185">Reference proteome</keyword>
<comment type="cofactor">
    <cofactor evidence="1">
        <name>FAD</name>
        <dbReference type="ChEBI" id="CHEBI:57692"/>
    </cofactor>
</comment>
<dbReference type="InterPro" id="IPR016164">
    <property type="entry name" value="FAD-linked_Oxase-like_C"/>
</dbReference>
<dbReference type="GO" id="GO:1903457">
    <property type="term" value="P:lactate catabolic process"/>
    <property type="evidence" value="ECO:0007669"/>
    <property type="project" value="TreeGrafter"/>
</dbReference>
<dbReference type="Proteomes" id="UP000295601">
    <property type="component" value="Unassembled WGS sequence"/>
</dbReference>
<dbReference type="Gene3D" id="1.10.1060.10">
    <property type="entry name" value="Alpha-helical ferredoxin"/>
    <property type="match status" value="1"/>
</dbReference>
<evidence type="ECO:0000313" key="11">
    <source>
        <dbReference type="Proteomes" id="UP000295601"/>
    </source>
</evidence>
<evidence type="ECO:0000259" key="8">
    <source>
        <dbReference type="PROSITE" id="PS51379"/>
    </source>
</evidence>
<evidence type="ECO:0000313" key="10">
    <source>
        <dbReference type="EMBL" id="TDP89748.1"/>
    </source>
</evidence>
<keyword evidence="7" id="KW-0411">Iron-sulfur</keyword>
<dbReference type="Pfam" id="PF02754">
    <property type="entry name" value="CCG"/>
    <property type="match status" value="1"/>
</dbReference>
<dbReference type="Pfam" id="PF01565">
    <property type="entry name" value="FAD_binding_4"/>
    <property type="match status" value="1"/>
</dbReference>
<evidence type="ECO:0000256" key="4">
    <source>
        <dbReference type="ARBA" id="ARBA00022827"/>
    </source>
</evidence>
<dbReference type="InterPro" id="IPR004017">
    <property type="entry name" value="Cys_rich_dom"/>
</dbReference>
<dbReference type="InterPro" id="IPR036318">
    <property type="entry name" value="FAD-bd_PCMH-like_sf"/>
</dbReference>
<dbReference type="SUPFAM" id="SSF46548">
    <property type="entry name" value="alpha-helical ferredoxin"/>
    <property type="match status" value="1"/>
</dbReference>
<dbReference type="InterPro" id="IPR009051">
    <property type="entry name" value="Helical_ferredxn"/>
</dbReference>
<organism evidence="10 11">
    <name type="scientific">Leucobacter luti</name>
    <dbReference type="NCBI Taxonomy" id="340320"/>
    <lineage>
        <taxon>Bacteria</taxon>
        <taxon>Bacillati</taxon>
        <taxon>Actinomycetota</taxon>
        <taxon>Actinomycetes</taxon>
        <taxon>Micrococcales</taxon>
        <taxon>Microbacteriaceae</taxon>
        <taxon>Leucobacter</taxon>
    </lineage>
</organism>
<dbReference type="EMBL" id="SNYA01000008">
    <property type="protein sequence ID" value="TDP89748.1"/>
    <property type="molecule type" value="Genomic_DNA"/>
</dbReference>
<dbReference type="PROSITE" id="PS00198">
    <property type="entry name" value="4FE4S_FER_1"/>
    <property type="match status" value="1"/>
</dbReference>
<proteinExistence type="predicted"/>
<comment type="caution">
    <text evidence="10">The sequence shown here is derived from an EMBL/GenBank/DDBJ whole genome shotgun (WGS) entry which is preliminary data.</text>
</comment>
<dbReference type="InterPro" id="IPR016169">
    <property type="entry name" value="FAD-bd_PCMH_sub2"/>
</dbReference>
<keyword evidence="5" id="KW-0560">Oxidoreductase</keyword>
<dbReference type="InterPro" id="IPR016171">
    <property type="entry name" value="Vanillyl_alc_oxidase_C-sub2"/>
</dbReference>
<name>A0A4V3CXD0_9MICO</name>
<dbReference type="AlphaFoldDB" id="A0A4V3CXD0"/>
<keyword evidence="2" id="KW-0285">Flavoprotein</keyword>
<dbReference type="InterPro" id="IPR016167">
    <property type="entry name" value="FAD-bd_PCMH_sub1"/>
</dbReference>